<sequence>MLLKKWPLFLIIGILMVASVGWNGGVTYADAYYEYAWDKYKGTEIKTYRLTPVSGRAGEMDQKKFFDAISKTPNVYGNFSGYKTGKTTGVVTKSVTDSVYKFTVIDFIRDQEPEVVEYINPRGGIPHRWNGTSDIRIFLRGSEATSLAELFYEGTPSEGRYHFNADDVYLVTFWSSTVRPISGMSAEALIEEGTPTFINRELVSQIKDKDPAAYPQNGTLNGYYYVYKGSEFIEE</sequence>
<comment type="caution">
    <text evidence="1">The sequence shown here is derived from an EMBL/GenBank/DDBJ whole genome shotgun (WGS) entry which is preliminary data.</text>
</comment>
<dbReference type="EMBL" id="JTHP01000031">
    <property type="protein sequence ID" value="KJD44710.1"/>
    <property type="molecule type" value="Genomic_DNA"/>
</dbReference>
<dbReference type="RefSeq" id="WP_044647055.1">
    <property type="nucleotide sequence ID" value="NZ_JTHP01000031.1"/>
</dbReference>
<gene>
    <name evidence="1" type="ORF">QD47_15855</name>
</gene>
<evidence type="ECO:0000313" key="1">
    <source>
        <dbReference type="EMBL" id="KJD44710.1"/>
    </source>
</evidence>
<dbReference type="Proteomes" id="UP000032534">
    <property type="component" value="Unassembled WGS sequence"/>
</dbReference>
<reference evidence="1 2" key="1">
    <citation type="submission" date="2014-11" db="EMBL/GenBank/DDBJ databases">
        <title>Draft Genome Sequences of Paenibacillus polymyxa NRRL B-30509 and Paenibacillus terrae NRRL B-30644, Strains from a Poultry Environment that Produce Tridecaptin A and Paenicidins.</title>
        <authorList>
            <person name="van Belkum M.J."/>
            <person name="Lohans C.T."/>
            <person name="Vederas J.C."/>
        </authorList>
    </citation>
    <scope>NUCLEOTIDE SEQUENCE [LARGE SCALE GENOMIC DNA]</scope>
    <source>
        <strain evidence="1 2">NRRL B-30644</strain>
    </source>
</reference>
<proteinExistence type="predicted"/>
<organism evidence="1 2">
    <name type="scientific">Paenibacillus terrae</name>
    <dbReference type="NCBI Taxonomy" id="159743"/>
    <lineage>
        <taxon>Bacteria</taxon>
        <taxon>Bacillati</taxon>
        <taxon>Bacillota</taxon>
        <taxon>Bacilli</taxon>
        <taxon>Bacillales</taxon>
        <taxon>Paenibacillaceae</taxon>
        <taxon>Paenibacillus</taxon>
    </lineage>
</organism>
<name>A0A0D7WZV3_9BACL</name>
<accession>A0A0D7WZV3</accession>
<protein>
    <submittedName>
        <fullName evidence="1">Uncharacterized protein</fullName>
    </submittedName>
</protein>
<keyword evidence="2" id="KW-1185">Reference proteome</keyword>
<dbReference type="OrthoDB" id="2635758at2"/>
<dbReference type="AlphaFoldDB" id="A0A0D7WZV3"/>
<dbReference type="PATRIC" id="fig|159743.3.peg.3530"/>
<evidence type="ECO:0000313" key="2">
    <source>
        <dbReference type="Proteomes" id="UP000032534"/>
    </source>
</evidence>